<comment type="caution">
    <text evidence="3">The sequence shown here is derived from an EMBL/GenBank/DDBJ whole genome shotgun (WGS) entry which is preliminary data.</text>
</comment>
<evidence type="ECO:0000256" key="2">
    <source>
        <dbReference type="SAM" id="MobiDB-lite"/>
    </source>
</evidence>
<protein>
    <submittedName>
        <fullName evidence="3">Uncharacterized protein</fullName>
    </submittedName>
</protein>
<proteinExistence type="predicted"/>
<dbReference type="Proteomes" id="UP000237061">
    <property type="component" value="Unassembled WGS sequence"/>
</dbReference>
<feature type="coiled-coil region" evidence="1">
    <location>
        <begin position="52"/>
        <end position="79"/>
    </location>
</feature>
<evidence type="ECO:0000313" key="4">
    <source>
        <dbReference type="Proteomes" id="UP000237061"/>
    </source>
</evidence>
<dbReference type="AlphaFoldDB" id="A0A2S3ZSX3"/>
<accession>A0A2S3ZSX3</accession>
<keyword evidence="1" id="KW-0175">Coiled coil</keyword>
<dbReference type="EMBL" id="PPXC01000016">
    <property type="protein sequence ID" value="POH72179.1"/>
    <property type="molecule type" value="Genomic_DNA"/>
</dbReference>
<dbReference type="RefSeq" id="WP_103467031.1">
    <property type="nucleotide sequence ID" value="NZ_PPXC01000016.1"/>
</dbReference>
<evidence type="ECO:0000256" key="1">
    <source>
        <dbReference type="SAM" id="Coils"/>
    </source>
</evidence>
<keyword evidence="4" id="KW-1185">Reference proteome</keyword>
<gene>
    <name evidence="3" type="ORF">CVS27_16945</name>
</gene>
<evidence type="ECO:0000313" key="3">
    <source>
        <dbReference type="EMBL" id="POH72179.1"/>
    </source>
</evidence>
<feature type="region of interest" description="Disordered" evidence="2">
    <location>
        <begin position="117"/>
        <end position="151"/>
    </location>
</feature>
<sequence length="151" mass="15742">MALTKNSRAAAARSKAAELARAAQSREAELLRLAGEYFIEKGEAGAVEADAKAKGLELIEAAKKRAQDLEADAFFAAAEHEVNANAVLVKMLATGASIEDVASRVELSAGSVRKIKKASTDKAPKGEAVAEVPEHEVLAGTDGHAQSEHHG</sequence>
<name>A0A2S3ZSX3_ARTGL</name>
<reference evidence="3 4" key="1">
    <citation type="submission" date="2018-01" db="EMBL/GenBank/DDBJ databases">
        <title>Arthrobacter sp. nov., from glaciers in China.</title>
        <authorList>
            <person name="Liu Q."/>
            <person name="Xin Y.-H."/>
        </authorList>
    </citation>
    <scope>NUCLEOTIDE SEQUENCE [LARGE SCALE GENOMIC DNA]</scope>
    <source>
        <strain evidence="3 4">HLT2-12-2</strain>
    </source>
</reference>
<organism evidence="3 4">
    <name type="scientific">Arthrobacter glacialis</name>
    <dbReference type="NCBI Taxonomy" id="1664"/>
    <lineage>
        <taxon>Bacteria</taxon>
        <taxon>Bacillati</taxon>
        <taxon>Actinomycetota</taxon>
        <taxon>Actinomycetes</taxon>
        <taxon>Micrococcales</taxon>
        <taxon>Micrococcaceae</taxon>
        <taxon>Arthrobacter</taxon>
    </lineage>
</organism>